<dbReference type="InterPro" id="IPR027417">
    <property type="entry name" value="P-loop_NTPase"/>
</dbReference>
<feature type="compositionally biased region" description="Low complexity" evidence="1">
    <location>
        <begin position="254"/>
        <end position="269"/>
    </location>
</feature>
<dbReference type="Gene3D" id="3.40.50.300">
    <property type="entry name" value="P-loop containing nucleotide triphosphate hydrolases"/>
    <property type="match status" value="1"/>
</dbReference>
<proteinExistence type="predicted"/>
<feature type="region of interest" description="Disordered" evidence="1">
    <location>
        <begin position="245"/>
        <end position="307"/>
    </location>
</feature>
<organism evidence="3 4">
    <name type="scientific">Candidatus Desantisbacteria bacterium CG_4_10_14_0_8_um_filter_48_22</name>
    <dbReference type="NCBI Taxonomy" id="1974543"/>
    <lineage>
        <taxon>Bacteria</taxon>
        <taxon>Candidatus Desantisiibacteriota</taxon>
    </lineage>
</organism>
<feature type="domain" description="ORC1/DEAH AAA+ ATPase" evidence="2">
    <location>
        <begin position="3"/>
        <end position="135"/>
    </location>
</feature>
<reference evidence="4" key="1">
    <citation type="submission" date="2017-09" db="EMBL/GenBank/DDBJ databases">
        <title>Depth-based differentiation of microbial function through sediment-hosted aquifers and enrichment of novel symbionts in the deep terrestrial subsurface.</title>
        <authorList>
            <person name="Probst A.J."/>
            <person name="Ladd B."/>
            <person name="Jarett J.K."/>
            <person name="Geller-Mcgrath D.E."/>
            <person name="Sieber C.M.K."/>
            <person name="Emerson J.B."/>
            <person name="Anantharaman K."/>
            <person name="Thomas B.C."/>
            <person name="Malmstrom R."/>
            <person name="Stieglmeier M."/>
            <person name="Klingl A."/>
            <person name="Woyke T."/>
            <person name="Ryan C.M."/>
            <person name="Banfield J.F."/>
        </authorList>
    </citation>
    <scope>NUCLEOTIDE SEQUENCE [LARGE SCALE GENOMIC DNA]</scope>
</reference>
<comment type="caution">
    <text evidence="3">The sequence shown here is derived from an EMBL/GenBank/DDBJ whole genome shotgun (WGS) entry which is preliminary data.</text>
</comment>
<dbReference type="SUPFAM" id="SSF52540">
    <property type="entry name" value="P-loop containing nucleoside triphosphate hydrolases"/>
    <property type="match status" value="1"/>
</dbReference>
<dbReference type="AlphaFoldDB" id="A0A2M7S5A5"/>
<evidence type="ECO:0000313" key="3">
    <source>
        <dbReference type="EMBL" id="PIZ14730.1"/>
    </source>
</evidence>
<evidence type="ECO:0000259" key="2">
    <source>
        <dbReference type="Pfam" id="PF13401"/>
    </source>
</evidence>
<dbReference type="PANTHER" id="PTHR35894">
    <property type="entry name" value="GENERAL SECRETION PATHWAY PROTEIN A-RELATED"/>
    <property type="match status" value="1"/>
</dbReference>
<name>A0A2M7S5A5_9BACT</name>
<sequence>MSGLAVVIGGMGMGKSILSRHLLDRLSAVDTEYQSGLMVIVHTAITASWLLKKIALQLEVPEPAEEKTQIISQLYNRLTEIHEEGRKAVILVDEANMLQTREIMEEFRGLLNLEVPGKKLITFLFFGMPELDEYLRLDEPLRQRIALRITLRPLSLDAVHEYIKYRMDKVESSKQIFNDESIKLIHTYSRGIPRLVNTICDNALLEGFLLKRKSIDPEVIERISGELMLAEEAPPALKSRFADPAETPMYAPDAPKQPAAVSPSAVPAQSAPPPAPAQKEERPAAKEEKRQVKEEKPREPRIFKIGE</sequence>
<dbReference type="EMBL" id="PFMR01000310">
    <property type="protein sequence ID" value="PIZ14730.1"/>
    <property type="molecule type" value="Genomic_DNA"/>
</dbReference>
<accession>A0A2M7S5A5</accession>
<dbReference type="InterPro" id="IPR049945">
    <property type="entry name" value="AAA_22"/>
</dbReference>
<dbReference type="PANTHER" id="PTHR35894:SF1">
    <property type="entry name" value="PHOSPHORIBULOKINASE _ URIDINE KINASE FAMILY"/>
    <property type="match status" value="1"/>
</dbReference>
<dbReference type="Pfam" id="PF13401">
    <property type="entry name" value="AAA_22"/>
    <property type="match status" value="1"/>
</dbReference>
<evidence type="ECO:0000313" key="4">
    <source>
        <dbReference type="Proteomes" id="UP000229307"/>
    </source>
</evidence>
<dbReference type="GO" id="GO:0016887">
    <property type="term" value="F:ATP hydrolysis activity"/>
    <property type="evidence" value="ECO:0007669"/>
    <property type="project" value="InterPro"/>
</dbReference>
<protein>
    <submittedName>
        <fullName evidence="3">AAA family ATPase</fullName>
    </submittedName>
</protein>
<dbReference type="Proteomes" id="UP000229307">
    <property type="component" value="Unassembled WGS sequence"/>
</dbReference>
<gene>
    <name evidence="3" type="ORF">COY52_11205</name>
</gene>
<feature type="compositionally biased region" description="Basic and acidic residues" evidence="1">
    <location>
        <begin position="278"/>
        <end position="307"/>
    </location>
</feature>
<dbReference type="InterPro" id="IPR052026">
    <property type="entry name" value="ExeA_AAA_ATPase_DNA-bind"/>
</dbReference>
<evidence type="ECO:0000256" key="1">
    <source>
        <dbReference type="SAM" id="MobiDB-lite"/>
    </source>
</evidence>